<sequence length="114" mass="12332">MPLLDVVLLKKQLRLDADDSAEDVLLGVYLGAAEQAAANYMGRQLYAAGETVPDTDSYGLTLDNQAVVAAILMHAGQLYENRETIITGTIVSEVPLAYAHLLGPYRILYPEIAP</sequence>
<dbReference type="Gene3D" id="1.10.3230.30">
    <property type="entry name" value="Phage gp6-like head-tail connector protein"/>
    <property type="match status" value="1"/>
</dbReference>
<dbReference type="InterPro" id="IPR006450">
    <property type="entry name" value="Phage_HK97_gp6-like"/>
</dbReference>
<evidence type="ECO:0000313" key="1">
    <source>
        <dbReference type="EMBL" id="GJA64119.1"/>
    </source>
</evidence>
<comment type="caution">
    <text evidence="1">The sequence shown here is derived from an EMBL/GenBank/DDBJ whole genome shotgun (WGS) entry which is preliminary data.</text>
</comment>
<dbReference type="AlphaFoldDB" id="A0AA37FUL1"/>
<dbReference type="Proteomes" id="UP000886934">
    <property type="component" value="Unassembled WGS sequence"/>
</dbReference>
<accession>A0AA37FUL1</accession>
<dbReference type="NCBIfam" id="TIGR01560">
    <property type="entry name" value="put_DNA_pack"/>
    <property type="match status" value="1"/>
</dbReference>
<proteinExistence type="predicted"/>
<name>A0AA37FUL1_AERCA</name>
<protein>
    <recommendedName>
        <fullName evidence="3">Phage gp6-like head-tail connector protein</fullName>
    </recommendedName>
</protein>
<evidence type="ECO:0000313" key="2">
    <source>
        <dbReference type="Proteomes" id="UP000886934"/>
    </source>
</evidence>
<dbReference type="InterPro" id="IPR021146">
    <property type="entry name" value="Phage_gp6-like_head-tail"/>
</dbReference>
<dbReference type="CDD" id="cd08054">
    <property type="entry name" value="gp6"/>
    <property type="match status" value="1"/>
</dbReference>
<dbReference type="RefSeq" id="WP_223940210.1">
    <property type="nucleotide sequence ID" value="NZ_BPNN01000040.1"/>
</dbReference>
<organism evidence="1 2">
    <name type="scientific">Aeromonas caviae</name>
    <name type="common">Aeromonas punctata</name>
    <dbReference type="NCBI Taxonomy" id="648"/>
    <lineage>
        <taxon>Bacteria</taxon>
        <taxon>Pseudomonadati</taxon>
        <taxon>Pseudomonadota</taxon>
        <taxon>Gammaproteobacteria</taxon>
        <taxon>Aeromonadales</taxon>
        <taxon>Aeromonadaceae</taxon>
        <taxon>Aeromonas</taxon>
    </lineage>
</organism>
<reference evidence="1" key="1">
    <citation type="submission" date="2021-07" db="EMBL/GenBank/DDBJ databases">
        <title>Draft genome sequence of carbapenem-resistant Aeromonas spp. in Japan.</title>
        <authorList>
            <person name="Maehana S."/>
            <person name="Suzuki M."/>
            <person name="Kitasato H."/>
        </authorList>
    </citation>
    <scope>NUCLEOTIDE SEQUENCE</scope>
    <source>
        <strain evidence="1">KAM351</strain>
    </source>
</reference>
<gene>
    <name evidence="1" type="ORF">KAM351_27300</name>
</gene>
<evidence type="ECO:0008006" key="3">
    <source>
        <dbReference type="Google" id="ProtNLM"/>
    </source>
</evidence>
<dbReference type="EMBL" id="BPNN01000040">
    <property type="protein sequence ID" value="GJA64119.1"/>
    <property type="molecule type" value="Genomic_DNA"/>
</dbReference>
<dbReference type="Pfam" id="PF05135">
    <property type="entry name" value="Phage_connect_1"/>
    <property type="match status" value="1"/>
</dbReference>